<feature type="signal peptide" evidence="2">
    <location>
        <begin position="1"/>
        <end position="22"/>
    </location>
</feature>
<keyword evidence="2" id="KW-0732">Signal</keyword>
<reference evidence="4" key="1">
    <citation type="submission" date="2023-03" db="EMBL/GenBank/DDBJ databases">
        <title>Actinorhabdospora filicis NBRC 111898.</title>
        <authorList>
            <person name="Ichikawa N."/>
            <person name="Sato H."/>
            <person name="Tonouchi N."/>
        </authorList>
    </citation>
    <scope>NUCLEOTIDE SEQUENCE</scope>
    <source>
        <strain evidence="4">NBRC 111898</strain>
    </source>
</reference>
<keyword evidence="5" id="KW-1185">Reference proteome</keyword>
<dbReference type="Pfam" id="PF01345">
    <property type="entry name" value="DUF11"/>
    <property type="match status" value="1"/>
</dbReference>
<dbReference type="RefSeq" id="WP_285667269.1">
    <property type="nucleotide sequence ID" value="NZ_BSTX01000007.1"/>
</dbReference>
<dbReference type="InterPro" id="IPR013783">
    <property type="entry name" value="Ig-like_fold"/>
</dbReference>
<evidence type="ECO:0000313" key="4">
    <source>
        <dbReference type="EMBL" id="GLZ81715.1"/>
    </source>
</evidence>
<protein>
    <recommendedName>
        <fullName evidence="3">DUF11 domain-containing protein</fullName>
    </recommendedName>
</protein>
<evidence type="ECO:0000256" key="2">
    <source>
        <dbReference type="SAM" id="SignalP"/>
    </source>
</evidence>
<dbReference type="Gene3D" id="2.60.40.10">
    <property type="entry name" value="Immunoglobulins"/>
    <property type="match status" value="1"/>
</dbReference>
<name>A0A9W6SRR1_9ACTN</name>
<keyword evidence="1" id="KW-0812">Transmembrane</keyword>
<organism evidence="4 5">
    <name type="scientific">Actinorhabdospora filicis</name>
    <dbReference type="NCBI Taxonomy" id="1785913"/>
    <lineage>
        <taxon>Bacteria</taxon>
        <taxon>Bacillati</taxon>
        <taxon>Actinomycetota</taxon>
        <taxon>Actinomycetes</taxon>
        <taxon>Micromonosporales</taxon>
        <taxon>Micromonosporaceae</taxon>
        <taxon>Actinorhabdospora</taxon>
    </lineage>
</organism>
<dbReference type="InterPro" id="IPR047589">
    <property type="entry name" value="DUF11_rpt"/>
</dbReference>
<gene>
    <name evidence="4" type="ORF">Afil01_65220</name>
</gene>
<evidence type="ECO:0000313" key="5">
    <source>
        <dbReference type="Proteomes" id="UP001165079"/>
    </source>
</evidence>
<feature type="transmembrane region" description="Helical" evidence="1">
    <location>
        <begin position="165"/>
        <end position="187"/>
    </location>
</feature>
<dbReference type="NCBIfam" id="TIGR01451">
    <property type="entry name" value="B_ant_repeat"/>
    <property type="match status" value="1"/>
</dbReference>
<keyword evidence="1" id="KW-0472">Membrane</keyword>
<evidence type="ECO:0000259" key="3">
    <source>
        <dbReference type="Pfam" id="PF01345"/>
    </source>
</evidence>
<sequence length="203" mass="20368">MRKIVLAAVAAFTLFSSSPASADPPFPAPSGPAPVDPASFTDVGVARLVVALDDGAVSVTEGQRVTYTVTVANDGGTAYADARVAHVLPSGARLHSAAGAAGVDGGEVTWRVPLAPGERRVFTVTADVVSGELTATVCVAPGPGRALASCASDIDLYAASPARRAWAAAATVALTGIVVSGGALLLWRRAALNSRHRSGKAAR</sequence>
<dbReference type="InterPro" id="IPR001434">
    <property type="entry name" value="OmcB-like_DUF11"/>
</dbReference>
<accession>A0A9W6SRR1</accession>
<keyword evidence="1" id="KW-1133">Transmembrane helix</keyword>
<feature type="chain" id="PRO_5040957981" description="DUF11 domain-containing protein" evidence="2">
    <location>
        <begin position="23"/>
        <end position="203"/>
    </location>
</feature>
<feature type="domain" description="DUF11" evidence="3">
    <location>
        <begin position="57"/>
        <end position="139"/>
    </location>
</feature>
<dbReference type="AlphaFoldDB" id="A0A9W6SRR1"/>
<dbReference type="GO" id="GO:0005975">
    <property type="term" value="P:carbohydrate metabolic process"/>
    <property type="evidence" value="ECO:0007669"/>
    <property type="project" value="UniProtKB-ARBA"/>
</dbReference>
<dbReference type="EMBL" id="BSTX01000007">
    <property type="protein sequence ID" value="GLZ81715.1"/>
    <property type="molecule type" value="Genomic_DNA"/>
</dbReference>
<evidence type="ECO:0000256" key="1">
    <source>
        <dbReference type="SAM" id="Phobius"/>
    </source>
</evidence>
<dbReference type="Proteomes" id="UP001165079">
    <property type="component" value="Unassembled WGS sequence"/>
</dbReference>
<comment type="caution">
    <text evidence="4">The sequence shown here is derived from an EMBL/GenBank/DDBJ whole genome shotgun (WGS) entry which is preliminary data.</text>
</comment>
<proteinExistence type="predicted"/>